<dbReference type="PROSITE" id="PS50287">
    <property type="entry name" value="SRCR_2"/>
    <property type="match status" value="1"/>
</dbReference>
<dbReference type="AlphaFoldDB" id="A0A8C4SPQ2"/>
<dbReference type="InterPro" id="IPR001190">
    <property type="entry name" value="SRCR"/>
</dbReference>
<evidence type="ECO:0000256" key="3">
    <source>
        <dbReference type="ARBA" id="ARBA00023157"/>
    </source>
</evidence>
<dbReference type="PANTHER" id="PTHR19331:SF487">
    <property type="entry name" value="SOLUBLE SCAVENGER RECEPTOR CYSTEINE-RICH DOMAIN-CONTAINING PROTEIN SSC5D"/>
    <property type="match status" value="1"/>
</dbReference>
<reference evidence="6" key="1">
    <citation type="submission" date="2021-06" db="EMBL/GenBank/DDBJ databases">
        <authorList>
            <consortium name="Wellcome Sanger Institute Data Sharing"/>
        </authorList>
    </citation>
    <scope>NUCLEOTIDE SEQUENCE [LARGE SCALE GENOMIC DNA]</scope>
</reference>
<dbReference type="SMART" id="SM00202">
    <property type="entry name" value="SR"/>
    <property type="match status" value="1"/>
</dbReference>
<evidence type="ECO:0000256" key="4">
    <source>
        <dbReference type="PROSITE-ProRule" id="PRU00196"/>
    </source>
</evidence>
<dbReference type="PRINTS" id="PR00258">
    <property type="entry name" value="SPERACTRCPTR"/>
</dbReference>
<dbReference type="Ensembl" id="ENSECRT00000018197.1">
    <property type="protein sequence ID" value="ENSECRP00000017841.1"/>
    <property type="gene ID" value="ENSECRG00000011912.1"/>
</dbReference>
<feature type="disulfide bond" evidence="4">
    <location>
        <begin position="86"/>
        <end position="96"/>
    </location>
</feature>
<organism evidence="6 7">
    <name type="scientific">Erpetoichthys calabaricus</name>
    <name type="common">Rope fish</name>
    <name type="synonym">Calamoichthys calabaricus</name>
    <dbReference type="NCBI Taxonomy" id="27687"/>
    <lineage>
        <taxon>Eukaryota</taxon>
        <taxon>Metazoa</taxon>
        <taxon>Chordata</taxon>
        <taxon>Craniata</taxon>
        <taxon>Vertebrata</taxon>
        <taxon>Euteleostomi</taxon>
        <taxon>Actinopterygii</taxon>
        <taxon>Polypteriformes</taxon>
        <taxon>Polypteridae</taxon>
        <taxon>Erpetoichthys</taxon>
    </lineage>
</organism>
<dbReference type="GO" id="GO:0016020">
    <property type="term" value="C:membrane"/>
    <property type="evidence" value="ECO:0007669"/>
    <property type="project" value="InterPro"/>
</dbReference>
<sequence>MTYTSVLLPFTAGKGGPHLVDGPSRCSGRVEILYDNTWGTLCDKNLDLQTADVICKHLYCGAAVSTPSGAYFGKGKGPIWRDNFQCNGNESRLGECTVSWDKASCDHSNDASIICSGMIY</sequence>
<keyword evidence="1" id="KW-0732">Signal</keyword>
<dbReference type="SUPFAM" id="SSF56487">
    <property type="entry name" value="SRCR-like"/>
    <property type="match status" value="1"/>
</dbReference>
<dbReference type="PANTHER" id="PTHR19331">
    <property type="entry name" value="SCAVENGER RECEPTOR DOMAIN-CONTAINING"/>
    <property type="match status" value="1"/>
</dbReference>
<dbReference type="GeneTree" id="ENSGT00940000164042"/>
<keyword evidence="7" id="KW-1185">Reference proteome</keyword>
<reference evidence="6" key="2">
    <citation type="submission" date="2025-05" db="UniProtKB">
        <authorList>
            <consortium name="Ensembl"/>
        </authorList>
    </citation>
    <scope>IDENTIFICATION</scope>
</reference>
<feature type="domain" description="SRCR" evidence="5">
    <location>
        <begin position="17"/>
        <end position="116"/>
    </location>
</feature>
<dbReference type="Ensembl" id="ENSECRT00000018187.1">
    <property type="protein sequence ID" value="ENSECRP00000017831.1"/>
    <property type="gene ID" value="ENSECRG00000011903.1"/>
</dbReference>
<comment type="caution">
    <text evidence="4">Lacks conserved residue(s) required for the propagation of feature annotation.</text>
</comment>
<dbReference type="Proteomes" id="UP000694620">
    <property type="component" value="Chromosome 6"/>
</dbReference>
<evidence type="ECO:0000313" key="7">
    <source>
        <dbReference type="Proteomes" id="UP000694620"/>
    </source>
</evidence>
<dbReference type="InterPro" id="IPR036772">
    <property type="entry name" value="SRCR-like_dom_sf"/>
</dbReference>
<keyword evidence="2" id="KW-0677">Repeat</keyword>
<keyword evidence="3 4" id="KW-1015">Disulfide bond</keyword>
<dbReference type="FunFam" id="3.10.250.10:FF:000031">
    <property type="entry name" value="RIKEN cDNA 5830411N06, isoform CRA_a"/>
    <property type="match status" value="1"/>
</dbReference>
<dbReference type="Pfam" id="PF00530">
    <property type="entry name" value="SRCR"/>
    <property type="match status" value="1"/>
</dbReference>
<evidence type="ECO:0000259" key="5">
    <source>
        <dbReference type="PROSITE" id="PS50287"/>
    </source>
</evidence>
<evidence type="ECO:0000313" key="6">
    <source>
        <dbReference type="Ensembl" id="ENSECRP00000017841.1"/>
    </source>
</evidence>
<evidence type="ECO:0000256" key="2">
    <source>
        <dbReference type="ARBA" id="ARBA00022737"/>
    </source>
</evidence>
<accession>A0A8C4SPQ2</accession>
<name>A0A8C4SPQ2_ERPCA</name>
<evidence type="ECO:0000256" key="1">
    <source>
        <dbReference type="ARBA" id="ARBA00022729"/>
    </source>
</evidence>
<proteinExistence type="predicted"/>
<dbReference type="Gene3D" id="3.10.250.10">
    <property type="entry name" value="SRCR-like domain"/>
    <property type="match status" value="1"/>
</dbReference>
<protein>
    <recommendedName>
        <fullName evidence="5">SRCR domain-containing protein</fullName>
    </recommendedName>
</protein>